<accession>A0A914C4U2</accession>
<name>A0A914C4U2_9BILA</name>
<dbReference type="PANTHER" id="PTHR45840">
    <property type="entry name" value="RHOMBOID-RELATED PROTEIN"/>
    <property type="match status" value="1"/>
</dbReference>
<protein>
    <submittedName>
        <fullName evidence="9">Peptidase S54 rhomboid domain-containing protein</fullName>
    </submittedName>
</protein>
<dbReference type="GO" id="GO:0016020">
    <property type="term" value="C:membrane"/>
    <property type="evidence" value="ECO:0007669"/>
    <property type="project" value="UniProtKB-SubCell"/>
</dbReference>
<dbReference type="InterPro" id="IPR035952">
    <property type="entry name" value="Rhomboid-like_sf"/>
</dbReference>
<keyword evidence="4 6" id="KW-1133">Transmembrane helix</keyword>
<keyword evidence="8" id="KW-1185">Reference proteome</keyword>
<dbReference type="Proteomes" id="UP000887540">
    <property type="component" value="Unplaced"/>
</dbReference>
<feature type="domain" description="Peptidase S54 rhomboid" evidence="7">
    <location>
        <begin position="105"/>
        <end position="209"/>
    </location>
</feature>
<reference evidence="9" key="1">
    <citation type="submission" date="2022-11" db="UniProtKB">
        <authorList>
            <consortium name="WormBaseParasite"/>
        </authorList>
    </citation>
    <scope>IDENTIFICATION</scope>
</reference>
<organism evidence="8 9">
    <name type="scientific">Acrobeloides nanus</name>
    <dbReference type="NCBI Taxonomy" id="290746"/>
    <lineage>
        <taxon>Eukaryota</taxon>
        <taxon>Metazoa</taxon>
        <taxon>Ecdysozoa</taxon>
        <taxon>Nematoda</taxon>
        <taxon>Chromadorea</taxon>
        <taxon>Rhabditida</taxon>
        <taxon>Tylenchina</taxon>
        <taxon>Cephalobomorpha</taxon>
        <taxon>Cephaloboidea</taxon>
        <taxon>Cephalobidae</taxon>
        <taxon>Acrobeloides</taxon>
    </lineage>
</organism>
<dbReference type="InterPro" id="IPR022764">
    <property type="entry name" value="Peptidase_S54_rhomboid_dom"/>
</dbReference>
<dbReference type="GO" id="GO:0004252">
    <property type="term" value="F:serine-type endopeptidase activity"/>
    <property type="evidence" value="ECO:0007669"/>
    <property type="project" value="InterPro"/>
</dbReference>
<evidence type="ECO:0000313" key="8">
    <source>
        <dbReference type="Proteomes" id="UP000887540"/>
    </source>
</evidence>
<keyword evidence="5 6" id="KW-0472">Membrane</keyword>
<dbReference type="PANTHER" id="PTHR45840:SF2">
    <property type="entry name" value="PROTEIN RHOMBOID-RELATED"/>
    <property type="match status" value="1"/>
</dbReference>
<comment type="similarity">
    <text evidence="2">Belongs to the peptidase S54 family.</text>
</comment>
<keyword evidence="3 6" id="KW-0812">Transmembrane</keyword>
<sequence length="221" mass="25462">MDRNNNNIYRDIRVEELCLDNLPRQSYFLPNYEQASHVSQTNSAYSLILNDIKKFCFIPWFSLIIIVLQISSFIYYLNDRECAPEFEGIPVDSIFIYRIDKRVYIWRFFTYSFIHNSVLHLIFNSIILLIVGTFLEKNYGFLFTGVVYVNGVISASLITSVVEKPLVLIGSSAGIYAMLGAYAIYVLYNWKTLHGGLIQLAVIVCTDLELISRLCNSYRAV</sequence>
<feature type="transmembrane region" description="Helical" evidence="6">
    <location>
        <begin position="108"/>
        <end position="135"/>
    </location>
</feature>
<dbReference type="AlphaFoldDB" id="A0A914C4U2"/>
<evidence type="ECO:0000313" key="9">
    <source>
        <dbReference type="WBParaSite" id="ACRNAN_Path_296.g1114.t1"/>
    </source>
</evidence>
<evidence type="ECO:0000256" key="5">
    <source>
        <dbReference type="ARBA" id="ARBA00023136"/>
    </source>
</evidence>
<evidence type="ECO:0000256" key="4">
    <source>
        <dbReference type="ARBA" id="ARBA00022989"/>
    </source>
</evidence>
<feature type="transmembrane region" description="Helical" evidence="6">
    <location>
        <begin position="166"/>
        <end position="187"/>
    </location>
</feature>
<dbReference type="Pfam" id="PF01694">
    <property type="entry name" value="Rhomboid"/>
    <property type="match status" value="1"/>
</dbReference>
<feature type="transmembrane region" description="Helical" evidence="6">
    <location>
        <begin position="141"/>
        <end position="159"/>
    </location>
</feature>
<feature type="transmembrane region" description="Helical" evidence="6">
    <location>
        <begin position="57"/>
        <end position="77"/>
    </location>
</feature>
<dbReference type="Gene3D" id="1.20.1540.10">
    <property type="entry name" value="Rhomboid-like"/>
    <property type="match status" value="1"/>
</dbReference>
<dbReference type="InterPro" id="IPR051739">
    <property type="entry name" value="Rhomboid_IM_Serine_Proteases"/>
</dbReference>
<dbReference type="SUPFAM" id="SSF144091">
    <property type="entry name" value="Rhomboid-like"/>
    <property type="match status" value="1"/>
</dbReference>
<dbReference type="WBParaSite" id="ACRNAN_Path_296.g1114.t1">
    <property type="protein sequence ID" value="ACRNAN_Path_296.g1114.t1"/>
    <property type="gene ID" value="ACRNAN_Path_296.g1114"/>
</dbReference>
<proteinExistence type="inferred from homology"/>
<evidence type="ECO:0000256" key="1">
    <source>
        <dbReference type="ARBA" id="ARBA00004141"/>
    </source>
</evidence>
<evidence type="ECO:0000259" key="7">
    <source>
        <dbReference type="Pfam" id="PF01694"/>
    </source>
</evidence>
<evidence type="ECO:0000256" key="3">
    <source>
        <dbReference type="ARBA" id="ARBA00022692"/>
    </source>
</evidence>
<evidence type="ECO:0000256" key="6">
    <source>
        <dbReference type="SAM" id="Phobius"/>
    </source>
</evidence>
<comment type="subcellular location">
    <subcellularLocation>
        <location evidence="1">Membrane</location>
        <topology evidence="1">Multi-pass membrane protein</topology>
    </subcellularLocation>
</comment>
<evidence type="ECO:0000256" key="2">
    <source>
        <dbReference type="ARBA" id="ARBA00009045"/>
    </source>
</evidence>